<sequence length="153" mass="17832">MTPLMLCTSLVILFVLKQGSILELQAQKSHEHTQEYNIRRPICYTILGQAHKLIYKNTGRIWVLTLLHTGSVWKFSRGKGVLCTIGFQANNLLTPELLYWDLFYRTRSVNIVPQSLGESPRIRIRDLDQQICTVIHANLREEEENILTKQRRQ</sequence>
<dbReference type="EMBL" id="KV440977">
    <property type="protein sequence ID" value="OAD75608.1"/>
    <property type="molecule type" value="Genomic_DNA"/>
</dbReference>
<gene>
    <name evidence="2" type="ORF">PHYBLDRAFT_64515</name>
</gene>
<keyword evidence="1" id="KW-0732">Signal</keyword>
<organism evidence="2 3">
    <name type="scientific">Phycomyces blakesleeanus (strain ATCC 8743b / DSM 1359 / FGSC 10004 / NBRC 33097 / NRRL 1555)</name>
    <dbReference type="NCBI Taxonomy" id="763407"/>
    <lineage>
        <taxon>Eukaryota</taxon>
        <taxon>Fungi</taxon>
        <taxon>Fungi incertae sedis</taxon>
        <taxon>Mucoromycota</taxon>
        <taxon>Mucoromycotina</taxon>
        <taxon>Mucoromycetes</taxon>
        <taxon>Mucorales</taxon>
        <taxon>Phycomycetaceae</taxon>
        <taxon>Phycomyces</taxon>
    </lineage>
</organism>
<name>A0A167NBJ7_PHYB8</name>
<dbReference type="AlphaFoldDB" id="A0A167NBJ7"/>
<dbReference type="GeneID" id="29002218"/>
<dbReference type="VEuPathDB" id="FungiDB:PHYBLDRAFT_64515"/>
<accession>A0A167NBJ7</accession>
<feature type="chain" id="PRO_5007890635" evidence="1">
    <location>
        <begin position="20"/>
        <end position="153"/>
    </location>
</feature>
<evidence type="ECO:0000256" key="1">
    <source>
        <dbReference type="SAM" id="SignalP"/>
    </source>
</evidence>
<dbReference type="InParanoid" id="A0A167NBJ7"/>
<evidence type="ECO:0000313" key="2">
    <source>
        <dbReference type="EMBL" id="OAD75608.1"/>
    </source>
</evidence>
<feature type="signal peptide" evidence="1">
    <location>
        <begin position="1"/>
        <end position="19"/>
    </location>
</feature>
<reference evidence="3" key="1">
    <citation type="submission" date="2015-06" db="EMBL/GenBank/DDBJ databases">
        <title>Expansion of signal transduction pathways in fungi by whole-genome duplication.</title>
        <authorList>
            <consortium name="DOE Joint Genome Institute"/>
            <person name="Corrochano L.M."/>
            <person name="Kuo A."/>
            <person name="Marcet-Houben M."/>
            <person name="Polaino S."/>
            <person name="Salamov A."/>
            <person name="Villalobos J.M."/>
            <person name="Alvarez M.I."/>
            <person name="Avalos J."/>
            <person name="Benito E.P."/>
            <person name="Benoit I."/>
            <person name="Burger G."/>
            <person name="Camino L.P."/>
            <person name="Canovas D."/>
            <person name="Cerda-Olmedo E."/>
            <person name="Cheng J.-F."/>
            <person name="Dominguez A."/>
            <person name="Elias M."/>
            <person name="Eslava A.P."/>
            <person name="Glaser F."/>
            <person name="Grimwood J."/>
            <person name="Gutierrez G."/>
            <person name="Heitman J."/>
            <person name="Henrissat B."/>
            <person name="Iturriaga E.A."/>
            <person name="Lang B.F."/>
            <person name="Lavin J.L."/>
            <person name="Lee S."/>
            <person name="Li W."/>
            <person name="Lindquist E."/>
            <person name="Lopez-Garcia S."/>
            <person name="Luque E.M."/>
            <person name="Marcos A.T."/>
            <person name="Martin J."/>
            <person name="McCluskey K."/>
            <person name="Medina H.R."/>
            <person name="Miralles-Duran A."/>
            <person name="Miyazaki A."/>
            <person name="Munoz-Torres E."/>
            <person name="Oguiza J.A."/>
            <person name="Ohm R."/>
            <person name="Olmedo M."/>
            <person name="Orejas M."/>
            <person name="Ortiz-Castellanos L."/>
            <person name="Pisabarro A.G."/>
            <person name="Rodriguez-Romero J."/>
            <person name="Ruiz-Herrera J."/>
            <person name="Ruiz-Vazquez R."/>
            <person name="Sanz C."/>
            <person name="Schackwitz W."/>
            <person name="Schmutz J."/>
            <person name="Shahriari M."/>
            <person name="Shelest E."/>
            <person name="Silva-Franco F."/>
            <person name="Soanes D."/>
            <person name="Syed K."/>
            <person name="Tagua V.G."/>
            <person name="Talbot N.J."/>
            <person name="Thon M."/>
            <person name="De vries R.P."/>
            <person name="Wiebenga A."/>
            <person name="Yadav J.S."/>
            <person name="Braun E.L."/>
            <person name="Baker S."/>
            <person name="Garre V."/>
            <person name="Horwitz B."/>
            <person name="Torres-Martinez S."/>
            <person name="Idnurm A."/>
            <person name="Herrera-Estrella A."/>
            <person name="Gabaldon T."/>
            <person name="Grigoriev I.V."/>
        </authorList>
    </citation>
    <scope>NUCLEOTIDE SEQUENCE [LARGE SCALE GENOMIC DNA]</scope>
    <source>
        <strain evidence="3">NRRL 1555(-)</strain>
    </source>
</reference>
<protein>
    <submittedName>
        <fullName evidence="2">Uncharacterized protein</fullName>
    </submittedName>
</protein>
<proteinExistence type="predicted"/>
<evidence type="ECO:0000313" key="3">
    <source>
        <dbReference type="Proteomes" id="UP000077315"/>
    </source>
</evidence>
<keyword evidence="3" id="KW-1185">Reference proteome</keyword>
<dbReference type="RefSeq" id="XP_018293648.1">
    <property type="nucleotide sequence ID" value="XM_018441312.1"/>
</dbReference>
<dbReference type="Proteomes" id="UP000077315">
    <property type="component" value="Unassembled WGS sequence"/>
</dbReference>